<keyword evidence="3" id="KW-1003">Cell membrane</keyword>
<feature type="transmembrane region" description="Helical" evidence="9">
    <location>
        <begin position="65"/>
        <end position="88"/>
    </location>
</feature>
<sequence>MSASGLLAQLLNGLASASSLFLVSVGLSLIFGVTRTINFAHGSFFMLGAYLAFTSVETLAPSLGFWPALLLAPLVCGVLGALTEMLLLRRIYQAPELFQLLATFALVLVIKDAALWLWGPEELFGPRAAGFEGAVDILGRSFPTYDLLLIAVGPLVLLGLTLLLTRTRFGILVRAATQDREMVGALGVNQARLFTAVFALGTLLAGLAGALQLPREPASLEMDMTTIGAAFVVVVVGGMGSIPGAFIAALLIAQIKAVCIWLGVQEVLGVTVSFSKLTLVVEFLVMAAVLIWRPWGLLGRPQAPARPAGTPEQPLRPAGGAGRTAWAVLLLGLVLLPLAAGQDSYATVLLTDMLIAALFAASLHCILGPGGLHSFGHAAYFGLGAYGAALAVRALDLPMEAALLLGPLAAVAGALLYGWFCVRLSGVYLTMLTLAFAQITWAIVFQWDAVTGGSNGLTGVWPSAWADQGAAFYWLALAVCAAGLYLLRRLLFAPLGYALRAARDSAVRADAIGLDVRRIQWTALVVAAGFAGVAGALFVFSKGSVAPDSLGVTRSVDALVMVLLGGIQTLAGPVVGSAAFTWLHDTVARNTDYWRALMGSIMLLLVLLFPQGLAGSAQWLGRWLARRGGGA</sequence>
<dbReference type="CDD" id="cd06582">
    <property type="entry name" value="TM_PBP1_LivH_like"/>
    <property type="match status" value="1"/>
</dbReference>
<dbReference type="AlphaFoldDB" id="A0A014MMB0"/>
<organism evidence="10 11">
    <name type="scientific">Comamonas aquatica DA1877</name>
    <dbReference type="NCBI Taxonomy" id="1457173"/>
    <lineage>
        <taxon>Bacteria</taxon>
        <taxon>Pseudomonadati</taxon>
        <taxon>Pseudomonadota</taxon>
        <taxon>Betaproteobacteria</taxon>
        <taxon>Burkholderiales</taxon>
        <taxon>Comamonadaceae</taxon>
        <taxon>Comamonas</taxon>
    </lineage>
</organism>
<proteinExistence type="inferred from homology"/>
<name>A0A014MMB0_9BURK</name>
<evidence type="ECO:0000256" key="6">
    <source>
        <dbReference type="ARBA" id="ARBA00022989"/>
    </source>
</evidence>
<evidence type="ECO:0000256" key="7">
    <source>
        <dbReference type="ARBA" id="ARBA00023136"/>
    </source>
</evidence>
<protein>
    <submittedName>
        <fullName evidence="10">ABC transporter permease</fullName>
    </submittedName>
</protein>
<comment type="subcellular location">
    <subcellularLocation>
        <location evidence="1">Cell membrane</location>
        <topology evidence="1">Multi-pass membrane protein</topology>
    </subcellularLocation>
</comment>
<keyword evidence="2" id="KW-0813">Transport</keyword>
<feature type="transmembrane region" description="Helical" evidence="9">
    <location>
        <begin position="147"/>
        <end position="165"/>
    </location>
</feature>
<feature type="transmembrane region" description="Helical" evidence="9">
    <location>
        <begin position="320"/>
        <end position="339"/>
    </location>
</feature>
<feature type="transmembrane region" description="Helical" evidence="9">
    <location>
        <begin position="6"/>
        <end position="30"/>
    </location>
</feature>
<keyword evidence="4 9" id="KW-0812">Transmembrane</keyword>
<evidence type="ECO:0000256" key="1">
    <source>
        <dbReference type="ARBA" id="ARBA00004651"/>
    </source>
</evidence>
<dbReference type="Proteomes" id="UP000020766">
    <property type="component" value="Unassembled WGS sequence"/>
</dbReference>
<evidence type="ECO:0000313" key="10">
    <source>
        <dbReference type="EMBL" id="EXU79249.1"/>
    </source>
</evidence>
<evidence type="ECO:0000256" key="2">
    <source>
        <dbReference type="ARBA" id="ARBA00022448"/>
    </source>
</evidence>
<evidence type="ECO:0000313" key="11">
    <source>
        <dbReference type="Proteomes" id="UP000020766"/>
    </source>
</evidence>
<feature type="transmembrane region" description="Helical" evidence="9">
    <location>
        <begin position="280"/>
        <end position="299"/>
    </location>
</feature>
<keyword evidence="7 9" id="KW-0472">Membrane</keyword>
<feature type="transmembrane region" description="Helical" evidence="9">
    <location>
        <begin position="345"/>
        <end position="366"/>
    </location>
</feature>
<dbReference type="InterPro" id="IPR001851">
    <property type="entry name" value="ABC_transp_permease"/>
</dbReference>
<feature type="transmembrane region" description="Helical" evidence="9">
    <location>
        <begin position="193"/>
        <end position="213"/>
    </location>
</feature>
<evidence type="ECO:0000256" key="5">
    <source>
        <dbReference type="ARBA" id="ARBA00022970"/>
    </source>
</evidence>
<evidence type="ECO:0000256" key="4">
    <source>
        <dbReference type="ARBA" id="ARBA00022692"/>
    </source>
</evidence>
<dbReference type="PANTHER" id="PTHR11795:SF442">
    <property type="entry name" value="ABC TRANSPORTER ATP-BINDING PROTEIN"/>
    <property type="match status" value="1"/>
</dbReference>
<dbReference type="CDD" id="cd06581">
    <property type="entry name" value="TM_PBP1_LivM_like"/>
    <property type="match status" value="1"/>
</dbReference>
<feature type="transmembrane region" description="Helical" evidence="9">
    <location>
        <begin position="427"/>
        <end position="450"/>
    </location>
</feature>
<feature type="transmembrane region" description="Helical" evidence="9">
    <location>
        <begin position="560"/>
        <end position="583"/>
    </location>
</feature>
<feature type="transmembrane region" description="Helical" evidence="9">
    <location>
        <begin position="595"/>
        <end position="614"/>
    </location>
</feature>
<keyword evidence="6 9" id="KW-1133">Transmembrane helix</keyword>
<feature type="transmembrane region" description="Helical" evidence="9">
    <location>
        <begin position="470"/>
        <end position="487"/>
    </location>
</feature>
<evidence type="ECO:0000256" key="8">
    <source>
        <dbReference type="ARBA" id="ARBA00037998"/>
    </source>
</evidence>
<reference evidence="10 11" key="1">
    <citation type="submission" date="2014-01" db="EMBL/GenBank/DDBJ databases">
        <title>Interspecies Systems Biology Uncovers Metabolites Affecting C. elegans Gene Expression and Life History Traits.</title>
        <authorList>
            <person name="Watson E."/>
            <person name="Macneil L.T."/>
            <person name="Ritter A.D."/>
            <person name="Yilmaz L.S."/>
            <person name="Rosebrock A.P."/>
            <person name="Caudy A.A."/>
            <person name="Walhout A.J."/>
        </authorList>
    </citation>
    <scope>NUCLEOTIDE SEQUENCE [LARGE SCALE GENOMIC DNA]</scope>
    <source>
        <strain evidence="10 11">DA1877</strain>
    </source>
</reference>
<dbReference type="PATRIC" id="fig|1457173.3.peg.2821"/>
<keyword evidence="11" id="KW-1185">Reference proteome</keyword>
<dbReference type="GO" id="GO:0005886">
    <property type="term" value="C:plasma membrane"/>
    <property type="evidence" value="ECO:0007669"/>
    <property type="project" value="UniProtKB-SubCell"/>
</dbReference>
<dbReference type="RefSeq" id="WP_043385589.1">
    <property type="nucleotide sequence ID" value="NZ_JBOK01000018.1"/>
</dbReference>
<comment type="similarity">
    <text evidence="8">Belongs to the binding-protein-dependent transport system permease family. LivHM subfamily.</text>
</comment>
<feature type="transmembrane region" description="Helical" evidence="9">
    <location>
        <begin position="100"/>
        <end position="118"/>
    </location>
</feature>
<dbReference type="InterPro" id="IPR052157">
    <property type="entry name" value="BCAA_transport_permease"/>
</dbReference>
<dbReference type="InterPro" id="IPR043428">
    <property type="entry name" value="LivM-like"/>
</dbReference>
<dbReference type="Pfam" id="PF02653">
    <property type="entry name" value="BPD_transp_2"/>
    <property type="match status" value="2"/>
</dbReference>
<dbReference type="EMBL" id="JBOK01000018">
    <property type="protein sequence ID" value="EXU79249.1"/>
    <property type="molecule type" value="Genomic_DNA"/>
</dbReference>
<feature type="transmembrane region" description="Helical" evidence="9">
    <location>
        <begin position="37"/>
        <end position="53"/>
    </location>
</feature>
<gene>
    <name evidence="10" type="ORF">AX13_05705</name>
</gene>
<feature type="transmembrane region" description="Helical" evidence="9">
    <location>
        <begin position="521"/>
        <end position="540"/>
    </location>
</feature>
<keyword evidence="5" id="KW-0029">Amino-acid transport</keyword>
<feature type="transmembrane region" description="Helical" evidence="9">
    <location>
        <begin position="401"/>
        <end position="420"/>
    </location>
</feature>
<dbReference type="PANTHER" id="PTHR11795">
    <property type="entry name" value="BRANCHED-CHAIN AMINO ACID TRANSPORT SYSTEM PERMEASE PROTEIN LIVH"/>
    <property type="match status" value="1"/>
</dbReference>
<dbReference type="GO" id="GO:0006865">
    <property type="term" value="P:amino acid transport"/>
    <property type="evidence" value="ECO:0007669"/>
    <property type="project" value="UniProtKB-KW"/>
</dbReference>
<evidence type="ECO:0000256" key="3">
    <source>
        <dbReference type="ARBA" id="ARBA00022475"/>
    </source>
</evidence>
<evidence type="ECO:0000256" key="9">
    <source>
        <dbReference type="SAM" id="Phobius"/>
    </source>
</evidence>
<feature type="transmembrane region" description="Helical" evidence="9">
    <location>
        <begin position="225"/>
        <end position="251"/>
    </location>
</feature>
<dbReference type="GO" id="GO:0015658">
    <property type="term" value="F:branched-chain amino acid transmembrane transporter activity"/>
    <property type="evidence" value="ECO:0007669"/>
    <property type="project" value="InterPro"/>
</dbReference>
<accession>A0A014MMB0</accession>
<comment type="caution">
    <text evidence="10">The sequence shown here is derived from an EMBL/GenBank/DDBJ whole genome shotgun (WGS) entry which is preliminary data.</text>
</comment>